<feature type="site" description="Important for activity" evidence="8">
    <location>
        <position position="10"/>
    </location>
</feature>
<evidence type="ECO:0000256" key="2">
    <source>
        <dbReference type="ARBA" id="ARBA00022629"/>
    </source>
</evidence>
<dbReference type="EC" id="2.7.1.17" evidence="8 10"/>
<evidence type="ECO:0000313" key="13">
    <source>
        <dbReference type="EMBL" id="GEP84893.1"/>
    </source>
</evidence>
<dbReference type="GO" id="GO:0042732">
    <property type="term" value="P:D-xylose metabolic process"/>
    <property type="evidence" value="ECO:0007669"/>
    <property type="project" value="UniProtKB-KW"/>
</dbReference>
<evidence type="ECO:0000256" key="7">
    <source>
        <dbReference type="ARBA" id="ARBA00023277"/>
    </source>
</evidence>
<dbReference type="InterPro" id="IPR018484">
    <property type="entry name" value="FGGY_N"/>
</dbReference>
<dbReference type="RefSeq" id="WP_095103410.1">
    <property type="nucleotide sequence ID" value="NZ_BKAR01000016.1"/>
</dbReference>
<dbReference type="NCBIfam" id="TIGR01312">
    <property type="entry name" value="XylB"/>
    <property type="match status" value="1"/>
</dbReference>
<reference evidence="13 14" key="1">
    <citation type="submission" date="2019-07" db="EMBL/GenBank/DDBJ databases">
        <title>Whole genome shotgun sequence of Staphylococcus piscifermentans NBRC 109625.</title>
        <authorList>
            <person name="Hosoyama A."/>
            <person name="Uohara A."/>
            <person name="Ohji S."/>
            <person name="Ichikawa N."/>
        </authorList>
    </citation>
    <scope>NUCLEOTIDE SEQUENCE [LARGE SCALE GENOMIC DNA]</scope>
    <source>
        <strain evidence="13 14">NBRC 109625</strain>
    </source>
</reference>
<evidence type="ECO:0000259" key="11">
    <source>
        <dbReference type="Pfam" id="PF00370"/>
    </source>
</evidence>
<evidence type="ECO:0000256" key="5">
    <source>
        <dbReference type="ARBA" id="ARBA00022777"/>
    </source>
</evidence>
<evidence type="ECO:0000256" key="4">
    <source>
        <dbReference type="ARBA" id="ARBA00022741"/>
    </source>
</evidence>
<dbReference type="Gene3D" id="3.30.420.40">
    <property type="match status" value="2"/>
</dbReference>
<keyword evidence="2 8" id="KW-0859">Xylose metabolism</keyword>
<dbReference type="PANTHER" id="PTHR43095">
    <property type="entry name" value="SUGAR KINASE"/>
    <property type="match status" value="1"/>
</dbReference>
<dbReference type="PROSITE" id="PS00445">
    <property type="entry name" value="FGGY_KINASES_2"/>
    <property type="match status" value="1"/>
</dbReference>
<dbReference type="Proteomes" id="UP000321736">
    <property type="component" value="Unassembled WGS sequence"/>
</dbReference>
<keyword evidence="7 8" id="KW-0119">Carbohydrate metabolism</keyword>
<dbReference type="GO" id="GO:0004856">
    <property type="term" value="F:D-xylulokinase activity"/>
    <property type="evidence" value="ECO:0007669"/>
    <property type="project" value="UniProtKB-UniRule"/>
</dbReference>
<dbReference type="InterPro" id="IPR000577">
    <property type="entry name" value="Carb_kinase_FGGY"/>
</dbReference>
<dbReference type="InterPro" id="IPR018483">
    <property type="entry name" value="Carb_kinase_FGGY_CS"/>
</dbReference>
<organism evidence="13 14">
    <name type="scientific">Staphylococcus piscifermentans</name>
    <dbReference type="NCBI Taxonomy" id="70258"/>
    <lineage>
        <taxon>Bacteria</taxon>
        <taxon>Bacillati</taxon>
        <taxon>Bacillota</taxon>
        <taxon>Bacilli</taxon>
        <taxon>Bacillales</taxon>
        <taxon>Staphylococcaceae</taxon>
        <taxon>Staphylococcus</taxon>
    </lineage>
</organism>
<dbReference type="EMBL" id="BKAR01000016">
    <property type="protein sequence ID" value="GEP84893.1"/>
    <property type="molecule type" value="Genomic_DNA"/>
</dbReference>
<dbReference type="CDD" id="cd07808">
    <property type="entry name" value="ASKHA_NBD_FGGY_EcXK-like"/>
    <property type="match status" value="1"/>
</dbReference>
<evidence type="ECO:0000259" key="12">
    <source>
        <dbReference type="Pfam" id="PF02782"/>
    </source>
</evidence>
<dbReference type="Pfam" id="PF00370">
    <property type="entry name" value="FGGY_N"/>
    <property type="match status" value="1"/>
</dbReference>
<sequence>MVNEAVIGIDLGTSAIKLLAVSREGEVLGVQSEPLPLYQDYPGYSEQDPDEWNAAMQRGLKHLLRQPQMAEVVIKGASFSGQMHGLVLVDEAGRPLRRAILWNDTRTTPQCELIKEKHGDQVLGNPVVEGFTLTKLLWVKENEPEVWGKAAAFMLPKDYLRYCLTGEIFTEFSDAAATMLWNPQAKAWDKELGEEFGIPDIYPDVLQSHDEAGTFNALLAAELGLGTDVPVFAGGADNACGALGSGVINPNDSICSIGTSGVLLICEPVGGAEGYGHKIHLMNHAVPDVNYLMGVTLSAGYSLSWFKREFYADESFEQLLDEAREAGIGAHGLIFTPYLAGERTPHGDASIRGSFIGISGSNTRGDFARAVVEGITYSLYDSLIYLRSVGKNVTKIVSTGGGAKSDFWLQLQADVFNAEIYKLKHEEGPSMGAAMLAAYGLGWYPSLTDCAKQFIHYTTTFKPDLKRHKAYEDYFQIYQQVYNATRRLTKNLLELQKK</sequence>
<comment type="caution">
    <text evidence="13">The sequence shown here is derived from an EMBL/GenBank/DDBJ whole genome shotgun (WGS) entry which is preliminary data.</text>
</comment>
<dbReference type="PANTHER" id="PTHR43095:SF5">
    <property type="entry name" value="XYLULOSE KINASE"/>
    <property type="match status" value="1"/>
</dbReference>
<evidence type="ECO:0000256" key="10">
    <source>
        <dbReference type="RuleBase" id="RU364073"/>
    </source>
</evidence>
<dbReference type="InterPro" id="IPR018485">
    <property type="entry name" value="FGGY_C"/>
</dbReference>
<dbReference type="HAMAP" id="MF_02220">
    <property type="entry name" value="XylB"/>
    <property type="match status" value="1"/>
</dbReference>
<evidence type="ECO:0000256" key="9">
    <source>
        <dbReference type="RuleBase" id="RU003733"/>
    </source>
</evidence>
<feature type="domain" description="Carbohydrate kinase FGGY C-terminal" evidence="12">
    <location>
        <begin position="255"/>
        <end position="440"/>
    </location>
</feature>
<comment type="similarity">
    <text evidence="1 8 9">Belongs to the FGGY kinase family.</text>
</comment>
<dbReference type="InterPro" id="IPR043129">
    <property type="entry name" value="ATPase_NBD"/>
</dbReference>
<evidence type="ECO:0000256" key="6">
    <source>
        <dbReference type="ARBA" id="ARBA00022840"/>
    </source>
</evidence>
<dbReference type="Pfam" id="PF02782">
    <property type="entry name" value="FGGY_C"/>
    <property type="match status" value="1"/>
</dbReference>
<name>A0A239TL54_9STAP</name>
<keyword evidence="3 8" id="KW-0808">Transferase</keyword>
<dbReference type="PIRSF" id="PIRSF000538">
    <property type="entry name" value="GlpK"/>
    <property type="match status" value="1"/>
</dbReference>
<accession>A0A239TL54</accession>
<comment type="catalytic activity">
    <reaction evidence="8 10">
        <text>D-xylulose + ATP = D-xylulose 5-phosphate + ADP + H(+)</text>
        <dbReference type="Rhea" id="RHEA:10964"/>
        <dbReference type="ChEBI" id="CHEBI:15378"/>
        <dbReference type="ChEBI" id="CHEBI:17140"/>
        <dbReference type="ChEBI" id="CHEBI:30616"/>
        <dbReference type="ChEBI" id="CHEBI:57737"/>
        <dbReference type="ChEBI" id="CHEBI:456216"/>
        <dbReference type="EC" id="2.7.1.17"/>
    </reaction>
</comment>
<feature type="domain" description="Carbohydrate kinase FGGY N-terminal" evidence="11">
    <location>
        <begin position="6"/>
        <end position="244"/>
    </location>
</feature>
<dbReference type="SUPFAM" id="SSF53067">
    <property type="entry name" value="Actin-like ATPase domain"/>
    <property type="match status" value="2"/>
</dbReference>
<dbReference type="GO" id="GO:0005524">
    <property type="term" value="F:ATP binding"/>
    <property type="evidence" value="ECO:0007669"/>
    <property type="project" value="UniProtKB-UniRule"/>
</dbReference>
<dbReference type="InterPro" id="IPR050406">
    <property type="entry name" value="FGGY_Carb_Kinase"/>
</dbReference>
<dbReference type="AlphaFoldDB" id="A0A239TL54"/>
<keyword evidence="6 8" id="KW-0067">ATP-binding</keyword>
<evidence type="ECO:0000256" key="3">
    <source>
        <dbReference type="ARBA" id="ARBA00022679"/>
    </source>
</evidence>
<gene>
    <name evidence="13" type="primary">xylB_2</name>
    <name evidence="8 10" type="synonym">xylB</name>
    <name evidence="13" type="ORF">SPI02_14780</name>
</gene>
<dbReference type="OrthoDB" id="9805576at2"/>
<evidence type="ECO:0000256" key="1">
    <source>
        <dbReference type="ARBA" id="ARBA00009156"/>
    </source>
</evidence>
<keyword evidence="4 8" id="KW-0547">Nucleotide-binding</keyword>
<evidence type="ECO:0000256" key="8">
    <source>
        <dbReference type="HAMAP-Rule" id="MF_02220"/>
    </source>
</evidence>
<feature type="active site" description="Proton acceptor" evidence="8">
    <location>
        <position position="237"/>
    </location>
</feature>
<dbReference type="GO" id="GO:0005998">
    <property type="term" value="P:xylulose catabolic process"/>
    <property type="evidence" value="ECO:0007669"/>
    <property type="project" value="UniProtKB-UniRule"/>
</dbReference>
<keyword evidence="14" id="KW-1185">Reference proteome</keyword>
<comment type="function">
    <text evidence="8">Catalyzes the phosphorylation of D-xylulose to D-xylulose 5-phosphate.</text>
</comment>
<protein>
    <recommendedName>
        <fullName evidence="8 10">Xylulose kinase</fullName>
        <shortName evidence="8 10">Xylulokinase</shortName>
        <ecNumber evidence="8 10">2.7.1.17</ecNumber>
    </recommendedName>
</protein>
<proteinExistence type="inferred from homology"/>
<keyword evidence="5 8" id="KW-0418">Kinase</keyword>
<evidence type="ECO:0000313" key="14">
    <source>
        <dbReference type="Proteomes" id="UP000321736"/>
    </source>
</evidence>
<dbReference type="PROSITE" id="PS00933">
    <property type="entry name" value="FGGY_KINASES_1"/>
    <property type="match status" value="1"/>
</dbReference>
<dbReference type="InterPro" id="IPR006000">
    <property type="entry name" value="Xylulokinase"/>
</dbReference>
<feature type="binding site" evidence="8">
    <location>
        <begin position="83"/>
        <end position="84"/>
    </location>
    <ligand>
        <name>substrate</name>
    </ligand>
</feature>